<dbReference type="GO" id="GO:0140662">
    <property type="term" value="F:ATP-dependent protein folding chaperone"/>
    <property type="evidence" value="ECO:0007669"/>
    <property type="project" value="InterPro"/>
</dbReference>
<evidence type="ECO:0000313" key="11">
    <source>
        <dbReference type="Proteomes" id="UP000572051"/>
    </source>
</evidence>
<dbReference type="SUPFAM" id="SSF53067">
    <property type="entry name" value="Actin-like ATPase domain"/>
    <property type="match status" value="2"/>
</dbReference>
<dbReference type="FunFam" id="2.60.34.10:FF:000014">
    <property type="entry name" value="Chaperone protein DnaK HSP70"/>
    <property type="match status" value="1"/>
</dbReference>
<protein>
    <recommendedName>
        <fullName evidence="7">Chaperone protein DnaK</fullName>
    </recommendedName>
    <alternativeName>
        <fullName evidence="7">HSP70</fullName>
    </alternativeName>
    <alternativeName>
        <fullName evidence="7">Heat shock 70 kDa protein</fullName>
    </alternativeName>
    <alternativeName>
        <fullName evidence="7">Heat shock protein 70</fullName>
    </alternativeName>
</protein>
<keyword evidence="5 7" id="KW-0346">Stress response</keyword>
<feature type="modified residue" description="Phosphothreonine; by autocatalysis" evidence="7">
    <location>
        <position position="174"/>
    </location>
</feature>
<feature type="compositionally biased region" description="Low complexity" evidence="9">
    <location>
        <begin position="577"/>
        <end position="592"/>
    </location>
</feature>
<comment type="induction">
    <text evidence="7">By stress conditions e.g. heat shock.</text>
</comment>
<dbReference type="CDD" id="cd10234">
    <property type="entry name" value="ASKHA_NBD_HSP70_DnaK-like"/>
    <property type="match status" value="1"/>
</dbReference>
<evidence type="ECO:0000256" key="1">
    <source>
        <dbReference type="ARBA" id="ARBA00007381"/>
    </source>
</evidence>
<dbReference type="RefSeq" id="WP_179824917.1">
    <property type="nucleotide sequence ID" value="NZ_JACCFS010000001.1"/>
</dbReference>
<dbReference type="FunFam" id="3.30.420.40:FF:000071">
    <property type="entry name" value="Molecular chaperone DnaK"/>
    <property type="match status" value="1"/>
</dbReference>
<dbReference type="InterPro" id="IPR029047">
    <property type="entry name" value="HSP70_peptide-bd_sf"/>
</dbReference>
<accession>A0A7Z0ENZ5</accession>
<dbReference type="EMBL" id="JACCFS010000001">
    <property type="protein sequence ID" value="NYJ35632.1"/>
    <property type="molecule type" value="Genomic_DNA"/>
</dbReference>
<keyword evidence="4 7" id="KW-0067">ATP-binding</keyword>
<dbReference type="Gene3D" id="2.60.34.10">
    <property type="entry name" value="Substrate Binding Domain Of DNAk, Chain A, domain 1"/>
    <property type="match status" value="1"/>
</dbReference>
<dbReference type="InterPro" id="IPR029048">
    <property type="entry name" value="HSP70_C_sf"/>
</dbReference>
<dbReference type="FunFam" id="3.90.640.10:FF:000003">
    <property type="entry name" value="Molecular chaperone DnaK"/>
    <property type="match status" value="1"/>
</dbReference>
<evidence type="ECO:0000313" key="10">
    <source>
        <dbReference type="EMBL" id="NYJ35632.1"/>
    </source>
</evidence>
<dbReference type="Proteomes" id="UP000572051">
    <property type="component" value="Unassembled WGS sequence"/>
</dbReference>
<evidence type="ECO:0000256" key="8">
    <source>
        <dbReference type="RuleBase" id="RU003322"/>
    </source>
</evidence>
<dbReference type="SUPFAM" id="SSF100934">
    <property type="entry name" value="Heat shock protein 70kD (HSP70), C-terminal subdomain"/>
    <property type="match status" value="1"/>
</dbReference>
<dbReference type="Gene3D" id="3.30.420.40">
    <property type="match status" value="3"/>
</dbReference>
<comment type="function">
    <text evidence="7">Acts as a chaperone.</text>
</comment>
<dbReference type="PANTHER" id="PTHR19375">
    <property type="entry name" value="HEAT SHOCK PROTEIN 70KDA"/>
    <property type="match status" value="1"/>
</dbReference>
<dbReference type="InterPro" id="IPR043129">
    <property type="entry name" value="ATPase_NBD"/>
</dbReference>
<dbReference type="AlphaFoldDB" id="A0A7Z0ENZ5"/>
<evidence type="ECO:0000256" key="9">
    <source>
        <dbReference type="SAM" id="MobiDB-lite"/>
    </source>
</evidence>
<name>A0A7Z0ENZ5_9ACTN</name>
<comment type="similarity">
    <text evidence="1 7 8">Belongs to the heat shock protein 70 family.</text>
</comment>
<keyword evidence="11" id="KW-1185">Reference proteome</keyword>
<dbReference type="PRINTS" id="PR00301">
    <property type="entry name" value="HEATSHOCK70"/>
</dbReference>
<dbReference type="Gene3D" id="3.30.30.30">
    <property type="match status" value="1"/>
</dbReference>
<dbReference type="PROSITE" id="PS01036">
    <property type="entry name" value="HSP70_3"/>
    <property type="match status" value="1"/>
</dbReference>
<evidence type="ECO:0000256" key="3">
    <source>
        <dbReference type="ARBA" id="ARBA00022741"/>
    </source>
</evidence>
<dbReference type="GO" id="GO:0051082">
    <property type="term" value="F:unfolded protein binding"/>
    <property type="evidence" value="ECO:0007669"/>
    <property type="project" value="InterPro"/>
</dbReference>
<dbReference type="InterPro" id="IPR013126">
    <property type="entry name" value="Hsp_70_fam"/>
</dbReference>
<feature type="compositionally biased region" description="Acidic residues" evidence="9">
    <location>
        <begin position="593"/>
        <end position="607"/>
    </location>
</feature>
<keyword evidence="3 7" id="KW-0547">Nucleotide-binding</keyword>
<keyword evidence="6 7" id="KW-0143">Chaperone</keyword>
<dbReference type="PROSITE" id="PS00329">
    <property type="entry name" value="HSP70_2"/>
    <property type="match status" value="1"/>
</dbReference>
<evidence type="ECO:0000256" key="7">
    <source>
        <dbReference type="HAMAP-Rule" id="MF_00332"/>
    </source>
</evidence>
<keyword evidence="2 7" id="KW-0597">Phosphoprotein</keyword>
<dbReference type="PROSITE" id="PS00297">
    <property type="entry name" value="HSP70_1"/>
    <property type="match status" value="1"/>
</dbReference>
<dbReference type="HAMAP" id="MF_00332">
    <property type="entry name" value="DnaK"/>
    <property type="match status" value="1"/>
</dbReference>
<dbReference type="InterPro" id="IPR012725">
    <property type="entry name" value="Chaperone_DnaK"/>
</dbReference>
<dbReference type="Pfam" id="PF00012">
    <property type="entry name" value="HSP70"/>
    <property type="match status" value="2"/>
</dbReference>
<dbReference type="GO" id="GO:0005524">
    <property type="term" value="F:ATP binding"/>
    <property type="evidence" value="ECO:0007669"/>
    <property type="project" value="UniProtKB-UniRule"/>
</dbReference>
<evidence type="ECO:0000256" key="2">
    <source>
        <dbReference type="ARBA" id="ARBA00022553"/>
    </source>
</evidence>
<dbReference type="FunFam" id="1.20.1270.10:FF:000001">
    <property type="entry name" value="Molecular chaperone DnaK"/>
    <property type="match status" value="1"/>
</dbReference>
<sequence length="613" mass="65942">MARAVGIDLGTTNSCVAVLEGGEPTVIANAEGARTTPSVVAFAKNGEVLVGEVAKRQAVTNVDRTIRSVKRHIGTDWKQRIDDKDFNSQQISAFVLQKLKRDAEAYLGEDVTDAVITVPAYFSDSQRQATKEAGTIAGLNVLRIINEPTSAALAYHLEKEDEATILVYDLGGGTFDVSLLEVGDGVVEVKATNGDNHLGGDDWDQAIVDWLVERFKNANGVDLSKDKMALQRLREAAEKTKIELSSSSESSINLPYITASAEGPLHMDEKLTRAEFQRLTSDLVERTKTPFQQVMKDAGISLDQIDHVVLVGGSTRMPAIADLVKEMTGGKEPNKGVNPDEVVAIGAALQAGVLKGEVKDVLLLDVTPLSLGIETKGGVFTKLIERNTTIPTKRSEIFTTADDNQPSVQIQVYQGERDIAQYNKKLGVFDLTGLPPAPRGVPQIEVAFDIDANGIVSVTAKDLGTGKEQSVTISGGSAMSKDDIDKMVRDAEQYAEEDRKRREEAEVRNNAESLVYQTEKVIKDNEDKIPAEARTETESALAELKTALEGTDVEAIRTASEKVALASQKIGSAIYSQGQQAEGDAAQGTEGAQADDADVVDAEIVDEDNGKQS</sequence>
<evidence type="ECO:0000256" key="6">
    <source>
        <dbReference type="ARBA" id="ARBA00023186"/>
    </source>
</evidence>
<proteinExistence type="evidence at transcript level"/>
<dbReference type="NCBIfam" id="TIGR02350">
    <property type="entry name" value="prok_dnaK"/>
    <property type="match status" value="1"/>
</dbReference>
<feature type="region of interest" description="Disordered" evidence="9">
    <location>
        <begin position="576"/>
        <end position="613"/>
    </location>
</feature>
<dbReference type="InterPro" id="IPR018181">
    <property type="entry name" value="Heat_shock_70_CS"/>
</dbReference>
<gene>
    <name evidence="7" type="primary">dnaK</name>
    <name evidence="10" type="ORF">HNR10_003513</name>
</gene>
<organism evidence="10 11">
    <name type="scientific">Nocardiopsis aegyptia</name>
    <dbReference type="NCBI Taxonomy" id="220378"/>
    <lineage>
        <taxon>Bacteria</taxon>
        <taxon>Bacillati</taxon>
        <taxon>Actinomycetota</taxon>
        <taxon>Actinomycetes</taxon>
        <taxon>Streptosporangiales</taxon>
        <taxon>Nocardiopsidaceae</taxon>
        <taxon>Nocardiopsis</taxon>
    </lineage>
</organism>
<comment type="caution">
    <text evidence="10">The sequence shown here is derived from an EMBL/GenBank/DDBJ whole genome shotgun (WGS) entry which is preliminary data.</text>
</comment>
<evidence type="ECO:0000256" key="5">
    <source>
        <dbReference type="ARBA" id="ARBA00023016"/>
    </source>
</evidence>
<dbReference type="Gene3D" id="1.20.1270.10">
    <property type="match status" value="1"/>
</dbReference>
<dbReference type="Gene3D" id="3.90.640.10">
    <property type="entry name" value="Actin, Chain A, domain 4"/>
    <property type="match status" value="1"/>
</dbReference>
<dbReference type="NCBIfam" id="NF001413">
    <property type="entry name" value="PRK00290.1"/>
    <property type="match status" value="1"/>
</dbReference>
<evidence type="ECO:0000256" key="4">
    <source>
        <dbReference type="ARBA" id="ARBA00022840"/>
    </source>
</evidence>
<dbReference type="SUPFAM" id="SSF100920">
    <property type="entry name" value="Heat shock protein 70kD (HSP70), peptide-binding domain"/>
    <property type="match status" value="1"/>
</dbReference>
<reference evidence="10 11" key="1">
    <citation type="submission" date="2020-07" db="EMBL/GenBank/DDBJ databases">
        <title>Sequencing the genomes of 1000 actinobacteria strains.</title>
        <authorList>
            <person name="Klenk H.-P."/>
        </authorList>
    </citation>
    <scope>NUCLEOTIDE SEQUENCE [LARGE SCALE GENOMIC DNA]</scope>
    <source>
        <strain evidence="10 11">DSM 44442</strain>
    </source>
</reference>